<proteinExistence type="inferred from homology"/>
<evidence type="ECO:0000256" key="1">
    <source>
        <dbReference type="ARBA" id="ARBA00007114"/>
    </source>
</evidence>
<dbReference type="GO" id="GO:0006364">
    <property type="term" value="P:rRNA processing"/>
    <property type="evidence" value="ECO:0007669"/>
    <property type="project" value="TreeGrafter"/>
</dbReference>
<evidence type="ECO:0000313" key="4">
    <source>
        <dbReference type="Proteomes" id="UP000593567"/>
    </source>
</evidence>
<dbReference type="EMBL" id="VXIV02002562">
    <property type="protein sequence ID" value="KAF6024526.1"/>
    <property type="molecule type" value="Genomic_DNA"/>
</dbReference>
<reference evidence="3" key="1">
    <citation type="submission" date="2020-06" db="EMBL/GenBank/DDBJ databases">
        <title>Draft genome of Bugula neritina, a colonial animal packing powerful symbionts and potential medicines.</title>
        <authorList>
            <person name="Rayko M."/>
        </authorList>
    </citation>
    <scope>NUCLEOTIDE SEQUENCE [LARGE SCALE GENOMIC DNA]</scope>
    <source>
        <strain evidence="3">Kwan_BN1</strain>
    </source>
</reference>
<evidence type="ECO:0000313" key="3">
    <source>
        <dbReference type="EMBL" id="KAF6024526.1"/>
    </source>
</evidence>
<evidence type="ECO:0000256" key="2">
    <source>
        <dbReference type="SAM" id="MobiDB-lite"/>
    </source>
</evidence>
<protein>
    <submittedName>
        <fullName evidence="3">BYSL</fullName>
    </submittedName>
</protein>
<dbReference type="GO" id="GO:0030688">
    <property type="term" value="C:preribosome, small subunit precursor"/>
    <property type="evidence" value="ECO:0007669"/>
    <property type="project" value="TreeGrafter"/>
</dbReference>
<organism evidence="3 4">
    <name type="scientific">Bugula neritina</name>
    <name type="common">Brown bryozoan</name>
    <name type="synonym">Sertularia neritina</name>
    <dbReference type="NCBI Taxonomy" id="10212"/>
    <lineage>
        <taxon>Eukaryota</taxon>
        <taxon>Metazoa</taxon>
        <taxon>Spiralia</taxon>
        <taxon>Lophotrochozoa</taxon>
        <taxon>Bryozoa</taxon>
        <taxon>Gymnolaemata</taxon>
        <taxon>Cheilostomatida</taxon>
        <taxon>Flustrina</taxon>
        <taxon>Buguloidea</taxon>
        <taxon>Bugulidae</taxon>
        <taxon>Bugula</taxon>
    </lineage>
</organism>
<dbReference type="InterPro" id="IPR007955">
    <property type="entry name" value="Bystin"/>
</dbReference>
<dbReference type="Pfam" id="PF05291">
    <property type="entry name" value="Bystin"/>
    <property type="match status" value="1"/>
</dbReference>
<sequence>MGKFKSKKNQDRNDPFLIQLTEDKSVRGKPRQKDPRSGSLTEQATGEYVESKLSKKILEQARLQQVELEDEHTSGSSQTRKSASFASNIQFDDDSEAEVSDEETGVHYDADVITIDPEEERQINQFMSSNPLERRTLADIIQEKLTEKRTEIQSQMSDATNVKDLDDRVVAMYRQVGLVLRKYRSGKIPKAFKVLPSLSSWEQILFLMEPDSWSAASIYQATRIFCSNSSNKISQRFFNLILLPRVRDDIAEYKKLNFHLYMAVSKSLYKAGAFFKGFLLPLCESGTCTLREAVIIAGVLHKASIPMLHSAAAMLKLAEMNYNGACSVFLRTLLDKKYALPYRVVDAVVYHFLGFMTDERRLPVLWHQCLLIFVQRYKQDMSSEQKDAVYELMRKHNHEQITPDIRRELTGSKCRDAAMQ</sequence>
<feature type="compositionally biased region" description="Basic and acidic residues" evidence="2">
    <location>
        <begin position="21"/>
        <end position="36"/>
    </location>
</feature>
<feature type="compositionally biased region" description="Acidic residues" evidence="2">
    <location>
        <begin position="91"/>
        <end position="103"/>
    </location>
</feature>
<dbReference type="Proteomes" id="UP000593567">
    <property type="component" value="Unassembled WGS sequence"/>
</dbReference>
<accession>A0A7J7JFW9</accession>
<feature type="region of interest" description="Disordered" evidence="2">
    <location>
        <begin position="66"/>
        <end position="108"/>
    </location>
</feature>
<dbReference type="GO" id="GO:0005730">
    <property type="term" value="C:nucleolus"/>
    <property type="evidence" value="ECO:0007669"/>
    <property type="project" value="TreeGrafter"/>
</dbReference>
<keyword evidence="4" id="KW-1185">Reference proteome</keyword>
<feature type="compositionally biased region" description="Polar residues" evidence="2">
    <location>
        <begin position="74"/>
        <end position="90"/>
    </location>
</feature>
<dbReference type="GO" id="GO:0005737">
    <property type="term" value="C:cytoplasm"/>
    <property type="evidence" value="ECO:0007669"/>
    <property type="project" value="TreeGrafter"/>
</dbReference>
<dbReference type="OrthoDB" id="2192561at2759"/>
<feature type="region of interest" description="Disordered" evidence="2">
    <location>
        <begin position="1"/>
        <end position="49"/>
    </location>
</feature>
<comment type="similarity">
    <text evidence="1">Belongs to the bystin family.</text>
</comment>
<dbReference type="GO" id="GO:0030515">
    <property type="term" value="F:snoRNA binding"/>
    <property type="evidence" value="ECO:0007669"/>
    <property type="project" value="TreeGrafter"/>
</dbReference>
<comment type="caution">
    <text evidence="3">The sequence shown here is derived from an EMBL/GenBank/DDBJ whole genome shotgun (WGS) entry which is preliminary data.</text>
</comment>
<dbReference type="PANTHER" id="PTHR12821">
    <property type="entry name" value="BYSTIN"/>
    <property type="match status" value="1"/>
</dbReference>
<dbReference type="PANTHER" id="PTHR12821:SF0">
    <property type="entry name" value="BYSTIN"/>
    <property type="match status" value="1"/>
</dbReference>
<gene>
    <name evidence="3" type="ORF">EB796_017166</name>
</gene>
<dbReference type="AlphaFoldDB" id="A0A7J7JFW9"/>
<name>A0A7J7JFW9_BUGNE</name>